<feature type="domain" description="RNA polymerase subunit H/Rpb5 C-terminal" evidence="2">
    <location>
        <begin position="158"/>
        <end position="214"/>
    </location>
</feature>
<dbReference type="Gene3D" id="3.90.940.20">
    <property type="entry name" value="RPB5-like RNA polymerase subunit"/>
    <property type="match status" value="1"/>
</dbReference>
<dbReference type="GO" id="GO:0000428">
    <property type="term" value="C:DNA-directed RNA polymerase complex"/>
    <property type="evidence" value="ECO:0007669"/>
    <property type="project" value="UniProtKB-KW"/>
</dbReference>
<evidence type="ECO:0000313" key="3">
    <source>
        <dbReference type="EMBL" id="QYA18341.1"/>
    </source>
</evidence>
<keyword evidence="1" id="KW-0804">Transcription</keyword>
<dbReference type="GO" id="GO:0006366">
    <property type="term" value="P:transcription by RNA polymerase II"/>
    <property type="evidence" value="ECO:0007669"/>
    <property type="project" value="TreeGrafter"/>
</dbReference>
<dbReference type="GO" id="GO:0003677">
    <property type="term" value="F:DNA binding"/>
    <property type="evidence" value="ECO:0007669"/>
    <property type="project" value="InterPro"/>
</dbReference>
<dbReference type="PANTHER" id="PTHR10535:SF0">
    <property type="entry name" value="DNA-DIRECTED RNA POLYMERASES I, II, AND III SUBUNIT RPABC1"/>
    <property type="match status" value="1"/>
</dbReference>
<dbReference type="PIRSF" id="PIRSF000747">
    <property type="entry name" value="RPB5"/>
    <property type="match status" value="1"/>
</dbReference>
<protein>
    <submittedName>
        <fullName evidence="3">DNA-directed RNA polymerase subunit 5</fullName>
    </submittedName>
</protein>
<dbReference type="SUPFAM" id="SSF53036">
    <property type="entry name" value="Eukaryotic RPB5 N-terminal domain"/>
    <property type="match status" value="1"/>
</dbReference>
<dbReference type="SUPFAM" id="SSF55287">
    <property type="entry name" value="RPB5-like RNA polymerase subunit"/>
    <property type="match status" value="1"/>
</dbReference>
<dbReference type="InterPro" id="IPR036710">
    <property type="entry name" value="RNA_pol_Rpb5_N_sf"/>
</dbReference>
<dbReference type="PANTHER" id="PTHR10535">
    <property type="entry name" value="DNA-DIRECTED RNA POLYMERASES I, II, AND III SUBUNIT RPABC1"/>
    <property type="match status" value="1"/>
</dbReference>
<evidence type="ECO:0000256" key="1">
    <source>
        <dbReference type="ARBA" id="ARBA00023163"/>
    </source>
</evidence>
<evidence type="ECO:0000259" key="2">
    <source>
        <dbReference type="Pfam" id="PF01191"/>
    </source>
</evidence>
<dbReference type="InterPro" id="IPR014381">
    <property type="entry name" value="Arch_Rpo5/euc_Rpb5"/>
</dbReference>
<name>A0A8F8KNE0_9VIRU</name>
<dbReference type="Pfam" id="PF01191">
    <property type="entry name" value="RNA_pol_Rpb5_C"/>
    <property type="match status" value="1"/>
</dbReference>
<proteinExistence type="predicted"/>
<dbReference type="GO" id="GO:0006362">
    <property type="term" value="P:transcription elongation by RNA polymerase I"/>
    <property type="evidence" value="ECO:0007669"/>
    <property type="project" value="TreeGrafter"/>
</dbReference>
<sequence length="234" mass="26819">MDPELRQNAMETVFTFYRVRMAFLKMLKVRGYITGPFEVTLDQYTQQFGSIFRVQEETSGLILQREESHRHHKEDDTIIGFICAEKKIGVGTAIQIVNTMKEKGVYHSILIYRSGITPKASETFEKGKSSGLLVETFSYEEVMIDVYGNLPYKTVDRVIINAEEEQKLIEKYGGKDAFPSILKGDPKTKYLGLKLGDMLKVTMPSDTGGVYSQYLVCRYNHQVEDIFSSKHRKK</sequence>
<dbReference type="InterPro" id="IPR035913">
    <property type="entry name" value="RPB5-like_sf"/>
</dbReference>
<reference evidence="3" key="1">
    <citation type="submission" date="2021-06" db="EMBL/GenBank/DDBJ databases">
        <authorList>
            <person name="Rolland C."/>
        </authorList>
    </citation>
    <scope>NUCLEOTIDE SEQUENCE</scope>
    <source>
        <strain evidence="3">347.936635</strain>
    </source>
</reference>
<dbReference type="GO" id="GO:0042797">
    <property type="term" value="P:tRNA transcription by RNA polymerase III"/>
    <property type="evidence" value="ECO:0007669"/>
    <property type="project" value="TreeGrafter"/>
</dbReference>
<dbReference type="GO" id="GO:0003899">
    <property type="term" value="F:DNA-directed RNA polymerase activity"/>
    <property type="evidence" value="ECO:0007669"/>
    <property type="project" value="InterPro"/>
</dbReference>
<dbReference type="InterPro" id="IPR000783">
    <property type="entry name" value="RNA_pol_subH/Rpb5_C"/>
</dbReference>
<keyword evidence="3" id="KW-0240">DNA-directed RNA polymerase</keyword>
<gene>
    <name evidence="3" type="ORF">KOM_12_71</name>
</gene>
<organism evidence="3">
    <name type="scientific">Clandestinovirus</name>
    <dbReference type="NCBI Taxonomy" id="2831644"/>
    <lineage>
        <taxon>Viruses</taxon>
    </lineage>
</organism>
<dbReference type="EMBL" id="MZ420154">
    <property type="protein sequence ID" value="QYA18341.1"/>
    <property type="molecule type" value="Genomic_DNA"/>
</dbReference>
<dbReference type="Gene3D" id="3.40.1340.10">
    <property type="entry name" value="RNA polymerase, Rpb5, N-terminal domain"/>
    <property type="match status" value="1"/>
</dbReference>
<accession>A0A8F8KNE0</accession>